<accession>A0A366DYC9</accession>
<dbReference type="EMBL" id="QNRH01000004">
    <property type="protein sequence ID" value="RBO95110.1"/>
    <property type="molecule type" value="Genomic_DNA"/>
</dbReference>
<dbReference type="Proteomes" id="UP000252893">
    <property type="component" value="Unassembled WGS sequence"/>
</dbReference>
<reference evidence="2 3" key="1">
    <citation type="submission" date="2018-06" db="EMBL/GenBank/DDBJ databases">
        <title>Genomic Encyclopedia of Type Strains, Phase IV (KMG-IV): sequencing the most valuable type-strain genomes for metagenomic binning, comparative biology and taxonomic classification.</title>
        <authorList>
            <person name="Goeker M."/>
        </authorList>
    </citation>
    <scope>NUCLEOTIDE SEQUENCE [LARGE SCALE GENOMIC DNA]</scope>
    <source>
        <strain evidence="2 3">DSM 25619</strain>
    </source>
</reference>
<dbReference type="AlphaFoldDB" id="A0A366DYC9"/>
<sequence>MKLAHGIVMALSAVALSGCLASKKAPPPATGNVSHTALATMERVALGAKQCWFKSGDSEFRQYTLAPELVSYTGRPRILVVPAKNPNDRPLLVVQAEGNPGRMERFGPLMQSPLAERIERDTARWASGQRSC</sequence>
<gene>
    <name evidence="2" type="ORF">DFR47_104479</name>
</gene>
<dbReference type="PROSITE" id="PS51257">
    <property type="entry name" value="PROKAR_LIPOPROTEIN"/>
    <property type="match status" value="1"/>
</dbReference>
<dbReference type="RefSeq" id="WP_113944934.1">
    <property type="nucleotide sequence ID" value="NZ_JBHEEG010000001.1"/>
</dbReference>
<evidence type="ECO:0000313" key="2">
    <source>
        <dbReference type="EMBL" id="RBO95110.1"/>
    </source>
</evidence>
<proteinExistence type="predicted"/>
<evidence type="ECO:0000256" key="1">
    <source>
        <dbReference type="SAM" id="SignalP"/>
    </source>
</evidence>
<evidence type="ECO:0000313" key="3">
    <source>
        <dbReference type="Proteomes" id="UP000252893"/>
    </source>
</evidence>
<feature type="chain" id="PRO_5017032890" description="Lipoprotein" evidence="1">
    <location>
        <begin position="18"/>
        <end position="132"/>
    </location>
</feature>
<keyword evidence="1" id="KW-0732">Signal</keyword>
<organism evidence="2 3">
    <name type="scientific">Pseudochrobactrum asaccharolyticum</name>
    <dbReference type="NCBI Taxonomy" id="354351"/>
    <lineage>
        <taxon>Bacteria</taxon>
        <taxon>Pseudomonadati</taxon>
        <taxon>Pseudomonadota</taxon>
        <taxon>Alphaproteobacteria</taxon>
        <taxon>Hyphomicrobiales</taxon>
        <taxon>Brucellaceae</taxon>
        <taxon>Pseudochrobactrum</taxon>
    </lineage>
</organism>
<name>A0A366DYC9_9HYPH</name>
<evidence type="ECO:0008006" key="4">
    <source>
        <dbReference type="Google" id="ProtNLM"/>
    </source>
</evidence>
<protein>
    <recommendedName>
        <fullName evidence="4">Lipoprotein</fullName>
    </recommendedName>
</protein>
<comment type="caution">
    <text evidence="2">The sequence shown here is derived from an EMBL/GenBank/DDBJ whole genome shotgun (WGS) entry which is preliminary data.</text>
</comment>
<feature type="signal peptide" evidence="1">
    <location>
        <begin position="1"/>
        <end position="17"/>
    </location>
</feature>
<keyword evidence="3" id="KW-1185">Reference proteome</keyword>
<dbReference type="OrthoDB" id="8419513at2"/>